<feature type="compositionally biased region" description="Basic and acidic residues" evidence="9">
    <location>
        <begin position="692"/>
        <end position="727"/>
    </location>
</feature>
<dbReference type="Gene3D" id="3.30.1370.10">
    <property type="entry name" value="K Homology domain, type 1"/>
    <property type="match status" value="1"/>
</dbReference>
<dbReference type="PANTHER" id="PTHR11252:SF0">
    <property type="entry name" value="POLYRIBONUCLEOTIDE NUCLEOTIDYLTRANSFERASE 1, MITOCHONDRIAL"/>
    <property type="match status" value="1"/>
</dbReference>
<dbReference type="Pfam" id="PF00013">
    <property type="entry name" value="KH_1"/>
    <property type="match status" value="1"/>
</dbReference>
<dbReference type="Pfam" id="PF00575">
    <property type="entry name" value="S1"/>
    <property type="match status" value="1"/>
</dbReference>
<evidence type="ECO:0000256" key="8">
    <source>
        <dbReference type="HAMAP-Rule" id="MF_01595"/>
    </source>
</evidence>
<proteinExistence type="inferred from homology"/>
<keyword evidence="6 8" id="KW-0460">Magnesium</keyword>
<organism evidence="11 12">
    <name type="scientific">Candidatus Woesebacteria bacterium GW2011_GWB1_38_8</name>
    <dbReference type="NCBI Taxonomy" id="1618570"/>
    <lineage>
        <taxon>Bacteria</taxon>
        <taxon>Candidatus Woeseibacteriota</taxon>
    </lineage>
</organism>
<dbReference type="FunFam" id="3.30.230.70:FF:000002">
    <property type="entry name" value="Polyribonucleotide nucleotidyltransferase"/>
    <property type="match status" value="1"/>
</dbReference>
<dbReference type="PATRIC" id="fig|1618570.3.peg.245"/>
<dbReference type="NCBIfam" id="NF008805">
    <property type="entry name" value="PRK11824.1"/>
    <property type="match status" value="1"/>
</dbReference>
<comment type="catalytic activity">
    <reaction evidence="8">
        <text>RNA(n+1) + phosphate = RNA(n) + a ribonucleoside 5'-diphosphate</text>
        <dbReference type="Rhea" id="RHEA:22096"/>
        <dbReference type="Rhea" id="RHEA-COMP:14527"/>
        <dbReference type="Rhea" id="RHEA-COMP:17342"/>
        <dbReference type="ChEBI" id="CHEBI:43474"/>
        <dbReference type="ChEBI" id="CHEBI:57930"/>
        <dbReference type="ChEBI" id="CHEBI:140395"/>
        <dbReference type="EC" id="2.7.7.8"/>
    </reaction>
</comment>
<sequence>MKIEKSIELGGRILTLSTGHVAAQADGAVMASYGETVVLATVVSQPLATDLGYFPLTVEYQERLYAGGRIKGSRWVKREGRPTDEEILSARLIDRSIRPLFPKEYAGRDVQVIVTVLSVDMENRPDIVAAVATSAAIAISPIPWDGPMGVVRIGLKEKKYLTNPVETDIDLANMDLIVATNREAVIMIEAGAKQVSEEIIVKGIEAAQKESTKVIELIDELVSEVKPKKVKVEKSEISKDLYKKIKNDSLKQIQELVPAMAIMEAGYSAMDELKRAVLASLDDSEKAMGVKIFESLFQDEVRSLILSGKRPDGRKHDEIRPLSAQVGILPRTHGSAIFQRGQTQAMTIATLGAPSLEQLIETATGEESKRYIHHYSMPPFSIGETGRIGSPNRREIGHGALAERALIPVIPEENEFPYTIRVVTEILSSNGSTSMASVCGSTLSLMDAGVPIKAPIAGIAMGLVVENDKKYAVLTDIVGLEDGNGDMDFKVAGSKDGITAMQMDVKTLNLTLPVLEAALAQAKSARLEILKVIASAIDKPRDGVSKYAPKIKIIRIPPDKIGELIGPGGKTIKKIIAETGAQVDVDDDGTVFISGVTKESLEAGISRVEGITKVPTAGEVYEGTVKRLQTFGAFIEILPGKEGLVHVSDMSEGFVKDPSELLKLGDKIQVRVKGIDDLGRLNLSMMIDPGFDARKEERRKEQKPQPRFFEKRPQRGHDKYPEHDRFRTSGGPHFPTSRFLDKNKKRF</sequence>
<evidence type="ECO:0000256" key="6">
    <source>
        <dbReference type="ARBA" id="ARBA00022842"/>
    </source>
</evidence>
<comment type="similarity">
    <text evidence="1 8">Belongs to the polyribonucleotide nucleotidyltransferase family.</text>
</comment>
<keyword evidence="3 8" id="KW-0808">Transferase</keyword>
<name>A0A0G0L4V1_9BACT</name>
<dbReference type="GO" id="GO:0000175">
    <property type="term" value="F:3'-5'-RNA exonuclease activity"/>
    <property type="evidence" value="ECO:0007669"/>
    <property type="project" value="TreeGrafter"/>
</dbReference>
<evidence type="ECO:0000256" key="5">
    <source>
        <dbReference type="ARBA" id="ARBA00022723"/>
    </source>
</evidence>
<dbReference type="SUPFAM" id="SSF46915">
    <property type="entry name" value="Polynucleotide phosphorylase/guanosine pentaphosphate synthase (PNPase/GPSI), domain 3"/>
    <property type="match status" value="1"/>
</dbReference>
<dbReference type="PIRSF" id="PIRSF005499">
    <property type="entry name" value="PNPase"/>
    <property type="match status" value="1"/>
</dbReference>
<reference evidence="11 12" key="1">
    <citation type="journal article" date="2015" name="Nature">
        <title>rRNA introns, odd ribosomes, and small enigmatic genomes across a large radiation of phyla.</title>
        <authorList>
            <person name="Brown C.T."/>
            <person name="Hug L.A."/>
            <person name="Thomas B.C."/>
            <person name="Sharon I."/>
            <person name="Castelle C.J."/>
            <person name="Singh A."/>
            <person name="Wilkins M.J."/>
            <person name="Williams K.H."/>
            <person name="Banfield J.F."/>
        </authorList>
    </citation>
    <scope>NUCLEOTIDE SEQUENCE [LARGE SCALE GENOMIC DNA]</scope>
</reference>
<evidence type="ECO:0000256" key="9">
    <source>
        <dbReference type="SAM" id="MobiDB-lite"/>
    </source>
</evidence>
<dbReference type="HAMAP" id="MF_01595">
    <property type="entry name" value="PNPase"/>
    <property type="match status" value="1"/>
</dbReference>
<dbReference type="GO" id="GO:0006402">
    <property type="term" value="P:mRNA catabolic process"/>
    <property type="evidence" value="ECO:0007669"/>
    <property type="project" value="UniProtKB-UniRule"/>
</dbReference>
<dbReference type="InterPro" id="IPR036345">
    <property type="entry name" value="ExoRNase_PH_dom2_sf"/>
</dbReference>
<dbReference type="InterPro" id="IPR036456">
    <property type="entry name" value="PNPase_PH_RNA-bd_sf"/>
</dbReference>
<dbReference type="SUPFAM" id="SSF54211">
    <property type="entry name" value="Ribosomal protein S5 domain 2-like"/>
    <property type="match status" value="2"/>
</dbReference>
<dbReference type="SUPFAM" id="SSF50249">
    <property type="entry name" value="Nucleic acid-binding proteins"/>
    <property type="match status" value="1"/>
</dbReference>
<dbReference type="GO" id="GO:0003723">
    <property type="term" value="F:RNA binding"/>
    <property type="evidence" value="ECO:0007669"/>
    <property type="project" value="UniProtKB-UniRule"/>
</dbReference>
<dbReference type="EMBL" id="LBVL01000002">
    <property type="protein sequence ID" value="KKQ86057.1"/>
    <property type="molecule type" value="Genomic_DNA"/>
</dbReference>
<dbReference type="EC" id="2.7.7.8" evidence="8"/>
<keyword evidence="2 8" id="KW-0963">Cytoplasm</keyword>
<comment type="subcellular location">
    <subcellularLocation>
        <location evidence="8">Cytoplasm</location>
    </subcellularLocation>
</comment>
<evidence type="ECO:0000256" key="7">
    <source>
        <dbReference type="ARBA" id="ARBA00022884"/>
    </source>
</evidence>
<dbReference type="InterPro" id="IPR012162">
    <property type="entry name" value="PNPase"/>
</dbReference>
<dbReference type="FunFam" id="3.30.1370.10:FF:000001">
    <property type="entry name" value="Polyribonucleotide nucleotidyltransferase"/>
    <property type="match status" value="1"/>
</dbReference>
<evidence type="ECO:0000259" key="10">
    <source>
        <dbReference type="PROSITE" id="PS50126"/>
    </source>
</evidence>
<dbReference type="GO" id="GO:0004654">
    <property type="term" value="F:polyribonucleotide nucleotidyltransferase activity"/>
    <property type="evidence" value="ECO:0007669"/>
    <property type="project" value="UniProtKB-UniRule"/>
</dbReference>
<dbReference type="SMART" id="SM00322">
    <property type="entry name" value="KH"/>
    <property type="match status" value="1"/>
</dbReference>
<dbReference type="STRING" id="1618570.UT08_C0002G0079"/>
<dbReference type="InterPro" id="IPR020568">
    <property type="entry name" value="Ribosomal_Su5_D2-typ_SF"/>
</dbReference>
<dbReference type="InterPro" id="IPR012340">
    <property type="entry name" value="NA-bd_OB-fold"/>
</dbReference>
<dbReference type="Pfam" id="PF01138">
    <property type="entry name" value="RNase_PH"/>
    <property type="match status" value="2"/>
</dbReference>
<keyword evidence="4 8" id="KW-0548">Nucleotidyltransferase</keyword>
<evidence type="ECO:0000256" key="4">
    <source>
        <dbReference type="ARBA" id="ARBA00022695"/>
    </source>
</evidence>
<evidence type="ECO:0000256" key="1">
    <source>
        <dbReference type="ARBA" id="ARBA00007404"/>
    </source>
</evidence>
<keyword evidence="7 8" id="KW-0694">RNA-binding</keyword>
<feature type="binding site" evidence="8">
    <location>
        <position position="482"/>
    </location>
    <ligand>
        <name>Mg(2+)</name>
        <dbReference type="ChEBI" id="CHEBI:18420"/>
    </ligand>
</feature>
<dbReference type="InterPro" id="IPR027408">
    <property type="entry name" value="PNPase/RNase_PH_dom_sf"/>
</dbReference>
<dbReference type="InterPro" id="IPR003029">
    <property type="entry name" value="S1_domain"/>
</dbReference>
<dbReference type="PROSITE" id="PS50084">
    <property type="entry name" value="KH_TYPE_1"/>
    <property type="match status" value="1"/>
</dbReference>
<dbReference type="GO" id="GO:0006396">
    <property type="term" value="P:RNA processing"/>
    <property type="evidence" value="ECO:0007669"/>
    <property type="project" value="InterPro"/>
</dbReference>
<dbReference type="InterPro" id="IPR036612">
    <property type="entry name" value="KH_dom_type_1_sf"/>
</dbReference>
<feature type="binding site" evidence="8">
    <location>
        <position position="488"/>
    </location>
    <ligand>
        <name>Mg(2+)</name>
        <dbReference type="ChEBI" id="CHEBI:18420"/>
    </ligand>
</feature>
<comment type="function">
    <text evidence="8">Involved in mRNA degradation. Catalyzes the phosphorolysis of single-stranded polyribonucleotides processively in the 3'- to 5'-direction.</text>
</comment>
<gene>
    <name evidence="8" type="primary">pnp</name>
    <name evidence="11" type="ORF">UT08_C0002G0079</name>
</gene>
<dbReference type="PROSITE" id="PS50126">
    <property type="entry name" value="S1"/>
    <property type="match status" value="1"/>
</dbReference>
<accession>A0A0G0L4V1</accession>
<dbReference type="Pfam" id="PF03725">
    <property type="entry name" value="RNase_PH_C"/>
    <property type="match status" value="1"/>
</dbReference>
<protein>
    <recommendedName>
        <fullName evidence="8">Polyribonucleotide nucleotidyltransferase</fullName>
        <ecNumber evidence="8">2.7.7.8</ecNumber>
    </recommendedName>
    <alternativeName>
        <fullName evidence="8">Polynucleotide phosphorylase</fullName>
        <shortName evidence="8">PNPase</shortName>
    </alternativeName>
</protein>
<evidence type="ECO:0000256" key="3">
    <source>
        <dbReference type="ARBA" id="ARBA00022679"/>
    </source>
</evidence>
<dbReference type="SUPFAM" id="SSF55666">
    <property type="entry name" value="Ribonuclease PH domain 2-like"/>
    <property type="match status" value="2"/>
</dbReference>
<comment type="cofactor">
    <cofactor evidence="8">
        <name>Mg(2+)</name>
        <dbReference type="ChEBI" id="CHEBI:18420"/>
    </cofactor>
</comment>
<dbReference type="SUPFAM" id="SSF54791">
    <property type="entry name" value="Eukaryotic type KH-domain (KH-domain type I)"/>
    <property type="match status" value="1"/>
</dbReference>
<feature type="region of interest" description="Disordered" evidence="9">
    <location>
        <begin position="692"/>
        <end position="747"/>
    </location>
</feature>
<evidence type="ECO:0000256" key="2">
    <source>
        <dbReference type="ARBA" id="ARBA00022490"/>
    </source>
</evidence>
<dbReference type="CDD" id="cd11364">
    <property type="entry name" value="RNase_PH_PNPase_2"/>
    <property type="match status" value="1"/>
</dbReference>
<evidence type="ECO:0000313" key="11">
    <source>
        <dbReference type="EMBL" id="KKQ86057.1"/>
    </source>
</evidence>
<dbReference type="NCBIfam" id="TIGR03591">
    <property type="entry name" value="polynuc_phos"/>
    <property type="match status" value="1"/>
</dbReference>
<evidence type="ECO:0000313" key="12">
    <source>
        <dbReference type="Proteomes" id="UP000034081"/>
    </source>
</evidence>
<dbReference type="FunFam" id="3.30.230.70:FF:000001">
    <property type="entry name" value="Polyribonucleotide nucleotidyltransferase"/>
    <property type="match status" value="1"/>
</dbReference>
<dbReference type="GO" id="GO:0005829">
    <property type="term" value="C:cytosol"/>
    <property type="evidence" value="ECO:0007669"/>
    <property type="project" value="TreeGrafter"/>
</dbReference>
<dbReference type="Proteomes" id="UP000034081">
    <property type="component" value="Unassembled WGS sequence"/>
</dbReference>
<dbReference type="CDD" id="cd02393">
    <property type="entry name" value="KH-I_PNPase"/>
    <property type="match status" value="1"/>
</dbReference>
<dbReference type="InterPro" id="IPR001247">
    <property type="entry name" value="ExoRNase_PH_dom1"/>
</dbReference>
<dbReference type="Gene3D" id="2.40.50.140">
    <property type="entry name" value="Nucleic acid-binding proteins"/>
    <property type="match status" value="1"/>
</dbReference>
<dbReference type="InterPro" id="IPR015847">
    <property type="entry name" value="ExoRNase_PH_dom2"/>
</dbReference>
<feature type="domain" description="S1 motif" evidence="10">
    <location>
        <begin position="618"/>
        <end position="686"/>
    </location>
</feature>
<keyword evidence="5 8" id="KW-0479">Metal-binding</keyword>
<dbReference type="PANTHER" id="PTHR11252">
    <property type="entry name" value="POLYRIBONUCLEOTIDE NUCLEOTIDYLTRANSFERASE"/>
    <property type="match status" value="1"/>
</dbReference>
<dbReference type="Gene3D" id="3.30.230.70">
    <property type="entry name" value="GHMP Kinase, N-terminal domain"/>
    <property type="match status" value="2"/>
</dbReference>
<dbReference type="InterPro" id="IPR004087">
    <property type="entry name" value="KH_dom"/>
</dbReference>
<comment type="caution">
    <text evidence="11">The sequence shown here is derived from an EMBL/GenBank/DDBJ whole genome shotgun (WGS) entry which is preliminary data.</text>
</comment>
<dbReference type="AlphaFoldDB" id="A0A0G0L4V1"/>
<dbReference type="SMART" id="SM00316">
    <property type="entry name" value="S1"/>
    <property type="match status" value="1"/>
</dbReference>
<dbReference type="GO" id="GO:0000287">
    <property type="term" value="F:magnesium ion binding"/>
    <property type="evidence" value="ECO:0007669"/>
    <property type="project" value="UniProtKB-UniRule"/>
</dbReference>
<dbReference type="InterPro" id="IPR004088">
    <property type="entry name" value="KH_dom_type_1"/>
</dbReference>